<dbReference type="RefSeq" id="WP_202954314.1">
    <property type="nucleotide sequence ID" value="NZ_JAPCID010000026.1"/>
</dbReference>
<organism evidence="1 2">
    <name type="scientific">Solirubrobacter deserti</name>
    <dbReference type="NCBI Taxonomy" id="2282478"/>
    <lineage>
        <taxon>Bacteria</taxon>
        <taxon>Bacillati</taxon>
        <taxon>Actinomycetota</taxon>
        <taxon>Thermoleophilia</taxon>
        <taxon>Solirubrobacterales</taxon>
        <taxon>Solirubrobacteraceae</taxon>
        <taxon>Solirubrobacter</taxon>
    </lineage>
</organism>
<proteinExistence type="predicted"/>
<comment type="caution">
    <text evidence="1">The sequence shown here is derived from an EMBL/GenBank/DDBJ whole genome shotgun (WGS) entry which is preliminary data.</text>
</comment>
<name>A0ABT4RLJ9_9ACTN</name>
<dbReference type="EMBL" id="JAPCID010000026">
    <property type="protein sequence ID" value="MDA0139440.1"/>
    <property type="molecule type" value="Genomic_DNA"/>
</dbReference>
<evidence type="ECO:0000313" key="2">
    <source>
        <dbReference type="Proteomes" id="UP001147700"/>
    </source>
</evidence>
<accession>A0ABT4RLJ9</accession>
<reference evidence="1" key="1">
    <citation type="submission" date="2022-10" db="EMBL/GenBank/DDBJ databases">
        <title>The WGS of Solirubrobacter sp. CPCC 204708.</title>
        <authorList>
            <person name="Jiang Z."/>
        </authorList>
    </citation>
    <scope>NUCLEOTIDE SEQUENCE</scope>
    <source>
        <strain evidence="1">CPCC 204708</strain>
    </source>
</reference>
<evidence type="ECO:0000313" key="1">
    <source>
        <dbReference type="EMBL" id="MDA0139440.1"/>
    </source>
</evidence>
<dbReference type="Proteomes" id="UP001147700">
    <property type="component" value="Unassembled WGS sequence"/>
</dbReference>
<sequence length="110" mass="11838">MASGRFRVPARIDAYDAEPVDRQLRIDYVTRPSHRFDSVSVEEAQEAVEIAIVVTAPRGQTRAAGHMHSLTVVLAAPLGDRRVIDACTGSVVPRLRSPMDPPPQPGGPGT</sequence>
<protein>
    <submittedName>
        <fullName evidence="1">Uncharacterized protein</fullName>
    </submittedName>
</protein>
<keyword evidence="2" id="KW-1185">Reference proteome</keyword>
<gene>
    <name evidence="1" type="ORF">OJ962_18195</name>
</gene>